<evidence type="ECO:0000313" key="1">
    <source>
        <dbReference type="EMBL" id="KPU79618.1"/>
    </source>
</evidence>
<keyword evidence="2" id="KW-1185">Reference proteome</keyword>
<organism evidence="1 2">
    <name type="scientific">Drosophila ananassae</name>
    <name type="common">Fruit fly</name>
    <dbReference type="NCBI Taxonomy" id="7217"/>
    <lineage>
        <taxon>Eukaryota</taxon>
        <taxon>Metazoa</taxon>
        <taxon>Ecdysozoa</taxon>
        <taxon>Arthropoda</taxon>
        <taxon>Hexapoda</taxon>
        <taxon>Insecta</taxon>
        <taxon>Pterygota</taxon>
        <taxon>Neoptera</taxon>
        <taxon>Endopterygota</taxon>
        <taxon>Diptera</taxon>
        <taxon>Brachycera</taxon>
        <taxon>Muscomorpha</taxon>
        <taxon>Ephydroidea</taxon>
        <taxon>Drosophilidae</taxon>
        <taxon>Drosophila</taxon>
        <taxon>Sophophora</taxon>
    </lineage>
</organism>
<reference evidence="1 2" key="1">
    <citation type="journal article" date="2007" name="Nature">
        <title>Evolution of genes and genomes on the Drosophila phylogeny.</title>
        <authorList>
            <consortium name="Drosophila 12 Genomes Consortium"/>
            <person name="Clark A.G."/>
            <person name="Eisen M.B."/>
            <person name="Smith D.R."/>
            <person name="Bergman C.M."/>
            <person name="Oliver B."/>
            <person name="Markow T.A."/>
            <person name="Kaufman T.C."/>
            <person name="Kellis M."/>
            <person name="Gelbart W."/>
            <person name="Iyer V.N."/>
            <person name="Pollard D.A."/>
            <person name="Sackton T.B."/>
            <person name="Larracuente A.M."/>
            <person name="Singh N.D."/>
            <person name="Abad J.P."/>
            <person name="Abt D.N."/>
            <person name="Adryan B."/>
            <person name="Aguade M."/>
            <person name="Akashi H."/>
            <person name="Anderson W.W."/>
            <person name="Aquadro C.F."/>
            <person name="Ardell D.H."/>
            <person name="Arguello R."/>
            <person name="Artieri C.G."/>
            <person name="Barbash D.A."/>
            <person name="Barker D."/>
            <person name="Barsanti P."/>
            <person name="Batterham P."/>
            <person name="Batzoglou S."/>
            <person name="Begun D."/>
            <person name="Bhutkar A."/>
            <person name="Blanco E."/>
            <person name="Bosak S.A."/>
            <person name="Bradley R.K."/>
            <person name="Brand A.D."/>
            <person name="Brent M.R."/>
            <person name="Brooks A.N."/>
            <person name="Brown R.H."/>
            <person name="Butlin R.K."/>
            <person name="Caggese C."/>
            <person name="Calvi B.R."/>
            <person name="Bernardo de Carvalho A."/>
            <person name="Caspi A."/>
            <person name="Castrezana S."/>
            <person name="Celniker S.E."/>
            <person name="Chang J.L."/>
            <person name="Chapple C."/>
            <person name="Chatterji S."/>
            <person name="Chinwalla A."/>
            <person name="Civetta A."/>
            <person name="Clifton S.W."/>
            <person name="Comeron J.M."/>
            <person name="Costello J.C."/>
            <person name="Coyne J.A."/>
            <person name="Daub J."/>
            <person name="David R.G."/>
            <person name="Delcher A.L."/>
            <person name="Delehaunty K."/>
            <person name="Do C.B."/>
            <person name="Ebling H."/>
            <person name="Edwards K."/>
            <person name="Eickbush T."/>
            <person name="Evans J.D."/>
            <person name="Filipski A."/>
            <person name="Findeiss S."/>
            <person name="Freyhult E."/>
            <person name="Fulton L."/>
            <person name="Fulton R."/>
            <person name="Garcia A.C."/>
            <person name="Gardiner A."/>
            <person name="Garfield D.A."/>
            <person name="Garvin B.E."/>
            <person name="Gibson G."/>
            <person name="Gilbert D."/>
            <person name="Gnerre S."/>
            <person name="Godfrey J."/>
            <person name="Good R."/>
            <person name="Gotea V."/>
            <person name="Gravely B."/>
            <person name="Greenberg A.J."/>
            <person name="Griffiths-Jones S."/>
            <person name="Gross S."/>
            <person name="Guigo R."/>
            <person name="Gustafson E.A."/>
            <person name="Haerty W."/>
            <person name="Hahn M.W."/>
            <person name="Halligan D.L."/>
            <person name="Halpern A.L."/>
            <person name="Halter G.M."/>
            <person name="Han M.V."/>
            <person name="Heger A."/>
            <person name="Hillier L."/>
            <person name="Hinrichs A.S."/>
            <person name="Holmes I."/>
            <person name="Hoskins R.A."/>
            <person name="Hubisz M.J."/>
            <person name="Hultmark D."/>
            <person name="Huntley M.A."/>
            <person name="Jaffe D.B."/>
            <person name="Jagadeeshan S."/>
            <person name="Jeck W.R."/>
            <person name="Johnson J."/>
            <person name="Jones C.D."/>
            <person name="Jordan W.C."/>
            <person name="Karpen G.H."/>
            <person name="Kataoka E."/>
            <person name="Keightley P.D."/>
            <person name="Kheradpour P."/>
            <person name="Kirkness E.F."/>
            <person name="Koerich L.B."/>
            <person name="Kristiansen K."/>
            <person name="Kudrna D."/>
            <person name="Kulathinal R.J."/>
            <person name="Kumar S."/>
            <person name="Kwok R."/>
            <person name="Lander E."/>
            <person name="Langley C.H."/>
            <person name="Lapoint R."/>
            <person name="Lazzaro B.P."/>
            <person name="Lee S.J."/>
            <person name="Levesque L."/>
            <person name="Li R."/>
            <person name="Lin C.F."/>
            <person name="Lin M.F."/>
            <person name="Lindblad-Toh K."/>
            <person name="Llopart A."/>
            <person name="Long M."/>
            <person name="Low L."/>
            <person name="Lozovsky E."/>
            <person name="Lu J."/>
            <person name="Luo M."/>
            <person name="Machado C.A."/>
            <person name="Makalowski W."/>
            <person name="Marzo M."/>
            <person name="Matsuda M."/>
            <person name="Matzkin L."/>
            <person name="McAllister B."/>
            <person name="McBride C.S."/>
            <person name="McKernan B."/>
            <person name="McKernan K."/>
            <person name="Mendez-Lago M."/>
            <person name="Minx P."/>
            <person name="Mollenhauer M.U."/>
            <person name="Montooth K."/>
            <person name="Mount S.M."/>
            <person name="Mu X."/>
            <person name="Myers E."/>
            <person name="Negre B."/>
            <person name="Newfeld S."/>
            <person name="Nielsen R."/>
            <person name="Noor M.A."/>
            <person name="O'Grady P."/>
            <person name="Pachter L."/>
            <person name="Papaceit M."/>
            <person name="Parisi M.J."/>
            <person name="Parisi M."/>
            <person name="Parts L."/>
            <person name="Pedersen J.S."/>
            <person name="Pesole G."/>
            <person name="Phillippy A.M."/>
            <person name="Ponting C.P."/>
            <person name="Pop M."/>
            <person name="Porcelli D."/>
            <person name="Powell J.R."/>
            <person name="Prohaska S."/>
            <person name="Pruitt K."/>
            <person name="Puig M."/>
            <person name="Quesneville H."/>
            <person name="Ram K.R."/>
            <person name="Rand D."/>
            <person name="Rasmussen M.D."/>
            <person name="Reed L.K."/>
            <person name="Reenan R."/>
            <person name="Reily A."/>
            <person name="Remington K.A."/>
            <person name="Rieger T.T."/>
            <person name="Ritchie M.G."/>
            <person name="Robin C."/>
            <person name="Rogers Y.H."/>
            <person name="Rohde C."/>
            <person name="Rozas J."/>
            <person name="Rubenfield M.J."/>
            <person name="Ruiz A."/>
            <person name="Russo S."/>
            <person name="Salzberg S.L."/>
            <person name="Sanchez-Gracia A."/>
            <person name="Saranga D.J."/>
            <person name="Sato H."/>
            <person name="Schaeffer S.W."/>
            <person name="Schatz M.C."/>
            <person name="Schlenke T."/>
            <person name="Schwartz R."/>
            <person name="Segarra C."/>
            <person name="Singh R.S."/>
            <person name="Sirot L."/>
            <person name="Sirota M."/>
            <person name="Sisneros N.B."/>
            <person name="Smith C.D."/>
            <person name="Smith T.F."/>
            <person name="Spieth J."/>
            <person name="Stage D.E."/>
            <person name="Stark A."/>
            <person name="Stephan W."/>
            <person name="Strausberg R.L."/>
            <person name="Strempel S."/>
            <person name="Sturgill D."/>
            <person name="Sutton G."/>
            <person name="Sutton G.G."/>
            <person name="Tao W."/>
            <person name="Teichmann S."/>
            <person name="Tobari Y.N."/>
            <person name="Tomimura Y."/>
            <person name="Tsolas J.M."/>
            <person name="Valente V.L."/>
            <person name="Venter E."/>
            <person name="Venter J.C."/>
            <person name="Vicario S."/>
            <person name="Vieira F.G."/>
            <person name="Vilella A.J."/>
            <person name="Villasante A."/>
            <person name="Walenz B."/>
            <person name="Wang J."/>
            <person name="Wasserman M."/>
            <person name="Watts T."/>
            <person name="Wilson D."/>
            <person name="Wilson R.K."/>
            <person name="Wing R.A."/>
            <person name="Wolfner M.F."/>
            <person name="Wong A."/>
            <person name="Wong G.K."/>
            <person name="Wu C.I."/>
            <person name="Wu G."/>
            <person name="Yamamoto D."/>
            <person name="Yang H.P."/>
            <person name="Yang S.P."/>
            <person name="Yorke J.A."/>
            <person name="Yoshida K."/>
            <person name="Zdobnov E."/>
            <person name="Zhang P."/>
            <person name="Zhang Y."/>
            <person name="Zimin A.V."/>
            <person name="Baldwin J."/>
            <person name="Abdouelleil A."/>
            <person name="Abdulkadir J."/>
            <person name="Abebe A."/>
            <person name="Abera B."/>
            <person name="Abreu J."/>
            <person name="Acer S.C."/>
            <person name="Aftuck L."/>
            <person name="Alexander A."/>
            <person name="An P."/>
            <person name="Anderson E."/>
            <person name="Anderson S."/>
            <person name="Arachi H."/>
            <person name="Azer M."/>
            <person name="Bachantsang P."/>
            <person name="Barry A."/>
            <person name="Bayul T."/>
            <person name="Berlin A."/>
            <person name="Bessette D."/>
            <person name="Bloom T."/>
            <person name="Blye J."/>
            <person name="Boguslavskiy L."/>
            <person name="Bonnet C."/>
            <person name="Boukhgalter B."/>
            <person name="Bourzgui I."/>
            <person name="Brown A."/>
            <person name="Cahill P."/>
            <person name="Channer S."/>
            <person name="Cheshatsang Y."/>
            <person name="Chuda L."/>
            <person name="Citroen M."/>
            <person name="Collymore A."/>
            <person name="Cooke P."/>
            <person name="Costello M."/>
            <person name="D'Aco K."/>
            <person name="Daza R."/>
            <person name="De Haan G."/>
            <person name="DeGray S."/>
            <person name="DeMaso C."/>
            <person name="Dhargay N."/>
            <person name="Dooley K."/>
            <person name="Dooley E."/>
            <person name="Doricent M."/>
            <person name="Dorje P."/>
            <person name="Dorjee K."/>
            <person name="Dupes A."/>
            <person name="Elong R."/>
            <person name="Falk J."/>
            <person name="Farina A."/>
            <person name="Faro S."/>
            <person name="Ferguson D."/>
            <person name="Fisher S."/>
            <person name="Foley C.D."/>
            <person name="Franke A."/>
            <person name="Friedrich D."/>
            <person name="Gadbois L."/>
            <person name="Gearin G."/>
            <person name="Gearin C.R."/>
            <person name="Giannoukos G."/>
            <person name="Goode T."/>
            <person name="Graham J."/>
            <person name="Grandbois E."/>
            <person name="Grewal S."/>
            <person name="Gyaltsen K."/>
            <person name="Hafez N."/>
            <person name="Hagos B."/>
            <person name="Hall J."/>
            <person name="Henson C."/>
            <person name="Hollinger A."/>
            <person name="Honan T."/>
            <person name="Huard M.D."/>
            <person name="Hughes L."/>
            <person name="Hurhula B."/>
            <person name="Husby M.E."/>
            <person name="Kamat A."/>
            <person name="Kanga B."/>
            <person name="Kashin S."/>
            <person name="Khazanovich D."/>
            <person name="Kisner P."/>
            <person name="Lance K."/>
            <person name="Lara M."/>
            <person name="Lee W."/>
            <person name="Lennon N."/>
            <person name="Letendre F."/>
            <person name="LeVine R."/>
            <person name="Lipovsky A."/>
            <person name="Liu X."/>
            <person name="Liu J."/>
            <person name="Liu S."/>
            <person name="Lokyitsang T."/>
            <person name="Lokyitsang Y."/>
            <person name="Lubonja R."/>
            <person name="Lui A."/>
            <person name="MacDonald P."/>
            <person name="Magnisalis V."/>
            <person name="Maru K."/>
            <person name="Matthews C."/>
            <person name="McCusker W."/>
            <person name="McDonough S."/>
            <person name="Mehta T."/>
            <person name="Meldrim J."/>
            <person name="Meneus L."/>
            <person name="Mihai O."/>
            <person name="Mihalev A."/>
            <person name="Mihova T."/>
            <person name="Mittelman R."/>
            <person name="Mlenga V."/>
            <person name="Montmayeur A."/>
            <person name="Mulrain L."/>
            <person name="Navidi A."/>
            <person name="Naylor J."/>
            <person name="Negash T."/>
            <person name="Nguyen T."/>
            <person name="Nguyen N."/>
            <person name="Nicol R."/>
            <person name="Norbu C."/>
            <person name="Norbu N."/>
            <person name="Novod N."/>
            <person name="O'Neill B."/>
            <person name="Osman S."/>
            <person name="Markiewicz E."/>
            <person name="Oyono O.L."/>
            <person name="Patti C."/>
            <person name="Phunkhang P."/>
            <person name="Pierre F."/>
            <person name="Priest M."/>
            <person name="Raghuraman S."/>
            <person name="Rege F."/>
            <person name="Reyes R."/>
            <person name="Rise C."/>
            <person name="Rogov P."/>
            <person name="Ross K."/>
            <person name="Ryan E."/>
            <person name="Settipalli S."/>
            <person name="Shea T."/>
            <person name="Sherpa N."/>
            <person name="Shi L."/>
            <person name="Shih D."/>
            <person name="Sparrow T."/>
            <person name="Spaulding J."/>
            <person name="Stalker J."/>
            <person name="Stange-Thomann N."/>
            <person name="Stavropoulos S."/>
            <person name="Stone C."/>
            <person name="Strader C."/>
            <person name="Tesfaye S."/>
            <person name="Thomson T."/>
            <person name="Thoulutsang Y."/>
            <person name="Thoulutsang D."/>
            <person name="Topham K."/>
            <person name="Topping I."/>
            <person name="Tsamla T."/>
            <person name="Vassiliev H."/>
            <person name="Vo A."/>
            <person name="Wangchuk T."/>
            <person name="Wangdi T."/>
            <person name="Weiand M."/>
            <person name="Wilkinson J."/>
            <person name="Wilson A."/>
            <person name="Yadav S."/>
            <person name="Young G."/>
            <person name="Yu Q."/>
            <person name="Zembek L."/>
            <person name="Zhong D."/>
            <person name="Zimmer A."/>
            <person name="Zwirko Z."/>
            <person name="Jaffe D.B."/>
            <person name="Alvarez P."/>
            <person name="Brockman W."/>
            <person name="Butler J."/>
            <person name="Chin C."/>
            <person name="Gnerre S."/>
            <person name="Grabherr M."/>
            <person name="Kleber M."/>
            <person name="Mauceli E."/>
            <person name="MacCallum I."/>
        </authorList>
    </citation>
    <scope>NUCLEOTIDE SEQUENCE [LARGE SCALE GENOMIC DNA]</scope>
    <source>
        <strain evidence="2">Tucson 14024-0371.13</strain>
    </source>
</reference>
<gene>
    <name evidence="1" type="primary">Dana\GF27555</name>
    <name evidence="1" type="ORF">GF27555</name>
</gene>
<name>A0A0P9APK6_DROAN</name>
<dbReference type="AlphaFoldDB" id="A0A0P9APK6"/>
<dbReference type="InParanoid" id="A0A0P9APK6"/>
<sequence>MDPRMAHISGYQGIWIINITKPTWHHMDFLYALTVAKDINKPIMQIFEKYEKNIPPVMEK</sequence>
<accession>A0A0P9APK6</accession>
<evidence type="ECO:0000313" key="2">
    <source>
        <dbReference type="Proteomes" id="UP000007801"/>
    </source>
</evidence>
<proteinExistence type="predicted"/>
<protein>
    <submittedName>
        <fullName evidence="1">Uncharacterized protein</fullName>
    </submittedName>
</protein>
<dbReference type="STRING" id="7217.A0A0P9APK6"/>
<dbReference type="EMBL" id="CH902617">
    <property type="protein sequence ID" value="KPU79618.1"/>
    <property type="molecule type" value="Genomic_DNA"/>
</dbReference>
<dbReference type="Proteomes" id="UP000007801">
    <property type="component" value="Unassembled WGS sequence"/>
</dbReference>